<evidence type="ECO:0000313" key="2">
    <source>
        <dbReference type="EnsemblMetazoa" id="CLYHEMP007911.1"/>
    </source>
</evidence>
<name>A0A7M5V5I6_9CNID</name>
<keyword evidence="1" id="KW-0732">Signal</keyword>
<protein>
    <submittedName>
        <fullName evidence="2">Uncharacterized protein</fullName>
    </submittedName>
</protein>
<dbReference type="GeneID" id="136811228"/>
<evidence type="ECO:0000256" key="1">
    <source>
        <dbReference type="SAM" id="SignalP"/>
    </source>
</evidence>
<sequence length="367" mass="41194">MKVNYLFLSLLFVVTRSALGSWHKYTHHGSGNLVSGVAVMQSRNTKLFVVGRHGHLWERVYTSSWKWVDHGVPPFLTGFDRLKSMPCVLMDGKLFIVTNDGILVEHVYGTDGRWHWVDHGKPTDENGRILATLDATKCVASQGNNRHRVFVLGRDNRLYQRWWVNGAWNWRSHYFSFHRQIWPGGFDVGFTGTHVYAVGTNGELYRFEMSPNGNQKFDWDHSLGKPDHGSTIIRSLSVNTINGATRVLVVSATNHIHEWRGTGGNPNSFSSGTQPAGVSSYGPQMILSKEFQHTCGRGNTPTNMVMIKTPHTIYAMTIPNFGGFDPPVAIGTNSNSFIDAMPAVLQNPRCPKVFLVTSNKKLVEFYV</sequence>
<feature type="chain" id="PRO_5029536866" evidence="1">
    <location>
        <begin position="21"/>
        <end position="367"/>
    </location>
</feature>
<dbReference type="PANTHER" id="PTHR36893:SF1">
    <property type="entry name" value="BULB-TYPE LECTIN DOMAIN-CONTAINING PROTEIN"/>
    <property type="match status" value="1"/>
</dbReference>
<proteinExistence type="predicted"/>
<keyword evidence="3" id="KW-1185">Reference proteome</keyword>
<dbReference type="AlphaFoldDB" id="A0A7M5V5I6"/>
<feature type="signal peptide" evidence="1">
    <location>
        <begin position="1"/>
        <end position="20"/>
    </location>
</feature>
<dbReference type="RefSeq" id="XP_066923943.1">
    <property type="nucleotide sequence ID" value="XM_067067842.1"/>
</dbReference>
<dbReference type="PANTHER" id="PTHR36893">
    <property type="entry name" value="OS01G0275950 PROTEIN"/>
    <property type="match status" value="1"/>
</dbReference>
<dbReference type="Proteomes" id="UP000594262">
    <property type="component" value="Unplaced"/>
</dbReference>
<dbReference type="OrthoDB" id="9988222at2759"/>
<dbReference type="EnsemblMetazoa" id="CLYHEMT007911.1">
    <property type="protein sequence ID" value="CLYHEMP007911.1"/>
    <property type="gene ID" value="CLYHEMG007911"/>
</dbReference>
<dbReference type="Gene3D" id="2.120.10.70">
    <property type="entry name" value="Fucose-specific lectin"/>
    <property type="match status" value="1"/>
</dbReference>
<organism evidence="2 3">
    <name type="scientific">Clytia hemisphaerica</name>
    <dbReference type="NCBI Taxonomy" id="252671"/>
    <lineage>
        <taxon>Eukaryota</taxon>
        <taxon>Metazoa</taxon>
        <taxon>Cnidaria</taxon>
        <taxon>Hydrozoa</taxon>
        <taxon>Hydroidolina</taxon>
        <taxon>Leptothecata</taxon>
        <taxon>Obeliida</taxon>
        <taxon>Clytiidae</taxon>
        <taxon>Clytia</taxon>
    </lineage>
</organism>
<evidence type="ECO:0000313" key="3">
    <source>
        <dbReference type="Proteomes" id="UP000594262"/>
    </source>
</evidence>
<dbReference type="SUPFAM" id="SSF89372">
    <property type="entry name" value="Fucose-specific lectin"/>
    <property type="match status" value="1"/>
</dbReference>
<accession>A0A7M5V5I6</accession>
<reference evidence="2" key="1">
    <citation type="submission" date="2021-01" db="UniProtKB">
        <authorList>
            <consortium name="EnsemblMetazoa"/>
        </authorList>
    </citation>
    <scope>IDENTIFICATION</scope>
</reference>